<dbReference type="PANTHER" id="PTHR48106:SF18">
    <property type="entry name" value="QUINONE OXIDOREDUCTASE PIG3"/>
    <property type="match status" value="1"/>
</dbReference>
<dbReference type="Gene3D" id="3.40.50.720">
    <property type="entry name" value="NAD(P)-binding Rossmann-like Domain"/>
    <property type="match status" value="1"/>
</dbReference>
<dbReference type="Gene3D" id="3.90.180.10">
    <property type="entry name" value="Medium-chain alcohol dehydrogenases, catalytic domain"/>
    <property type="match status" value="1"/>
</dbReference>
<dbReference type="SUPFAM" id="SSF50129">
    <property type="entry name" value="GroES-like"/>
    <property type="match status" value="1"/>
</dbReference>
<evidence type="ECO:0000313" key="4">
    <source>
        <dbReference type="EMBL" id="GAA4326828.1"/>
    </source>
</evidence>
<sequence length="323" mass="34160">MKAAVIYGKGELPQYNDVPNPEPQNENEILVNVKAVAIKHFDKGVASGTHYASSGQRGGGKVIGGDGVCLMANGSRVYAIGVSGMLAEQATIEKGRYVEVPDGVDDATAAALPNAVFGAAMGLKFKANISPGDVVLINGATGFTGRVAVQIARYYGASRIIVTGRNKQSLVDLLDLGADEGVSILLSDDEFLTTIRNLHHATPINIVIDYLWGRTAELIFTAFKGDGGFTNRTRYISIGSMAGDLINLSAACLRSTDIQLTGSGLGSWSREQIAELFSSILPEMFALAAEGKLVVETMQVPITDISSLWNLDIPGGKRLVVTL</sequence>
<dbReference type="Proteomes" id="UP001500582">
    <property type="component" value="Unassembled WGS sequence"/>
</dbReference>
<accession>A0ABP8GM01</accession>
<evidence type="ECO:0000313" key="5">
    <source>
        <dbReference type="Proteomes" id="UP001500582"/>
    </source>
</evidence>
<dbReference type="SMART" id="SM00829">
    <property type="entry name" value="PKS_ER"/>
    <property type="match status" value="1"/>
</dbReference>
<reference evidence="5" key="1">
    <citation type="journal article" date="2019" name="Int. J. Syst. Evol. Microbiol.">
        <title>The Global Catalogue of Microorganisms (GCM) 10K type strain sequencing project: providing services to taxonomists for standard genome sequencing and annotation.</title>
        <authorList>
            <consortium name="The Broad Institute Genomics Platform"/>
            <consortium name="The Broad Institute Genome Sequencing Center for Infectious Disease"/>
            <person name="Wu L."/>
            <person name="Ma J."/>
        </authorList>
    </citation>
    <scope>NUCLEOTIDE SEQUENCE [LARGE SCALE GENOMIC DNA]</scope>
    <source>
        <strain evidence="5">JCM 17705</strain>
    </source>
</reference>
<proteinExistence type="predicted"/>
<dbReference type="InterPro" id="IPR011032">
    <property type="entry name" value="GroES-like_sf"/>
</dbReference>
<keyword evidence="5" id="KW-1185">Reference proteome</keyword>
<feature type="domain" description="Enoyl reductase (ER)" evidence="3">
    <location>
        <begin position="10"/>
        <end position="321"/>
    </location>
</feature>
<organism evidence="4 5">
    <name type="scientific">Mucilaginibacter gynuensis</name>
    <dbReference type="NCBI Taxonomy" id="1302236"/>
    <lineage>
        <taxon>Bacteria</taxon>
        <taxon>Pseudomonadati</taxon>
        <taxon>Bacteroidota</taxon>
        <taxon>Sphingobacteriia</taxon>
        <taxon>Sphingobacteriales</taxon>
        <taxon>Sphingobacteriaceae</taxon>
        <taxon>Mucilaginibacter</taxon>
    </lineage>
</organism>
<dbReference type="InterPro" id="IPR020843">
    <property type="entry name" value="ER"/>
</dbReference>
<dbReference type="EMBL" id="BAABFT010000007">
    <property type="protein sequence ID" value="GAA4326828.1"/>
    <property type="molecule type" value="Genomic_DNA"/>
</dbReference>
<name>A0ABP8GM01_9SPHI</name>
<comment type="caution">
    <text evidence="4">The sequence shown here is derived from an EMBL/GenBank/DDBJ whole genome shotgun (WGS) entry which is preliminary data.</text>
</comment>
<keyword evidence="2" id="KW-0560">Oxidoreductase</keyword>
<evidence type="ECO:0000256" key="1">
    <source>
        <dbReference type="ARBA" id="ARBA00022857"/>
    </source>
</evidence>
<dbReference type="InterPro" id="IPR036291">
    <property type="entry name" value="NAD(P)-bd_dom_sf"/>
</dbReference>
<protein>
    <submittedName>
        <fullName evidence="4">Zinc-binding alcohol dehydrogenase family protein</fullName>
    </submittedName>
</protein>
<gene>
    <name evidence="4" type="ORF">GCM10023149_29890</name>
</gene>
<dbReference type="PANTHER" id="PTHR48106">
    <property type="entry name" value="QUINONE OXIDOREDUCTASE PIG3-RELATED"/>
    <property type="match status" value="1"/>
</dbReference>
<dbReference type="Pfam" id="PF00107">
    <property type="entry name" value="ADH_zinc_N"/>
    <property type="match status" value="1"/>
</dbReference>
<evidence type="ECO:0000259" key="3">
    <source>
        <dbReference type="SMART" id="SM00829"/>
    </source>
</evidence>
<dbReference type="InterPro" id="IPR013149">
    <property type="entry name" value="ADH-like_C"/>
</dbReference>
<evidence type="ECO:0000256" key="2">
    <source>
        <dbReference type="ARBA" id="ARBA00023002"/>
    </source>
</evidence>
<keyword evidence="1" id="KW-0521">NADP</keyword>
<dbReference type="SUPFAM" id="SSF51735">
    <property type="entry name" value="NAD(P)-binding Rossmann-fold domains"/>
    <property type="match status" value="1"/>
</dbReference>